<evidence type="ECO:0000256" key="10">
    <source>
        <dbReference type="RuleBase" id="RU000304"/>
    </source>
</evidence>
<evidence type="ECO:0000256" key="4">
    <source>
        <dbReference type="ARBA" id="ARBA00022741"/>
    </source>
</evidence>
<evidence type="ECO:0000313" key="12">
    <source>
        <dbReference type="EMBL" id="OZJ03651.1"/>
    </source>
</evidence>
<evidence type="ECO:0000259" key="11">
    <source>
        <dbReference type="PROSITE" id="PS50011"/>
    </source>
</evidence>
<dbReference type="SUPFAM" id="SSF56112">
    <property type="entry name" value="Protein kinase-like (PK-like)"/>
    <property type="match status" value="1"/>
</dbReference>
<gene>
    <name evidence="12" type="ORF">BZG36_03932</name>
</gene>
<evidence type="ECO:0000313" key="13">
    <source>
        <dbReference type="Proteomes" id="UP000242875"/>
    </source>
</evidence>
<comment type="similarity">
    <text evidence="10">Belongs to the protein kinase superfamily.</text>
</comment>
<evidence type="ECO:0000256" key="6">
    <source>
        <dbReference type="ARBA" id="ARBA00022840"/>
    </source>
</evidence>
<dbReference type="Gene3D" id="1.10.510.10">
    <property type="entry name" value="Transferase(Phosphotransferase) domain 1"/>
    <property type="match status" value="2"/>
</dbReference>
<dbReference type="GO" id="GO:0006624">
    <property type="term" value="P:vacuolar protein processing"/>
    <property type="evidence" value="ECO:0007669"/>
    <property type="project" value="TreeGrafter"/>
</dbReference>
<dbReference type="InterPro" id="IPR000719">
    <property type="entry name" value="Prot_kinase_dom"/>
</dbReference>
<dbReference type="EMBL" id="MVBO01000075">
    <property type="protein sequence ID" value="OZJ03651.1"/>
    <property type="molecule type" value="Genomic_DNA"/>
</dbReference>
<dbReference type="SMART" id="SM00220">
    <property type="entry name" value="S_TKc"/>
    <property type="match status" value="1"/>
</dbReference>
<evidence type="ECO:0000256" key="7">
    <source>
        <dbReference type="ARBA" id="ARBA00047899"/>
    </source>
</evidence>
<dbReference type="EC" id="2.7.11.1" evidence="1"/>
<dbReference type="AlphaFoldDB" id="A0A261XZ90"/>
<evidence type="ECO:0000256" key="5">
    <source>
        <dbReference type="ARBA" id="ARBA00022777"/>
    </source>
</evidence>
<dbReference type="GO" id="GO:0004674">
    <property type="term" value="F:protein serine/threonine kinase activity"/>
    <property type="evidence" value="ECO:0007669"/>
    <property type="project" value="UniProtKB-KW"/>
</dbReference>
<comment type="catalytic activity">
    <reaction evidence="8">
        <text>L-seryl-[protein] + ATP = O-phospho-L-seryl-[protein] + ADP + H(+)</text>
        <dbReference type="Rhea" id="RHEA:17989"/>
        <dbReference type="Rhea" id="RHEA-COMP:9863"/>
        <dbReference type="Rhea" id="RHEA-COMP:11604"/>
        <dbReference type="ChEBI" id="CHEBI:15378"/>
        <dbReference type="ChEBI" id="CHEBI:29999"/>
        <dbReference type="ChEBI" id="CHEBI:30616"/>
        <dbReference type="ChEBI" id="CHEBI:83421"/>
        <dbReference type="ChEBI" id="CHEBI:456216"/>
        <dbReference type="EC" id="2.7.11.1"/>
    </reaction>
</comment>
<dbReference type="FunFam" id="1.10.510.10:FF:000973">
    <property type="entry name" value="Serine/threonine kinase 16"/>
    <property type="match status" value="1"/>
</dbReference>
<organism evidence="12 13">
    <name type="scientific">Bifiguratus adelaidae</name>
    <dbReference type="NCBI Taxonomy" id="1938954"/>
    <lineage>
        <taxon>Eukaryota</taxon>
        <taxon>Fungi</taxon>
        <taxon>Fungi incertae sedis</taxon>
        <taxon>Mucoromycota</taxon>
        <taxon>Mucoromycotina</taxon>
        <taxon>Endogonomycetes</taxon>
        <taxon>Endogonales</taxon>
        <taxon>Endogonales incertae sedis</taxon>
        <taxon>Bifiguratus</taxon>
    </lineage>
</organism>
<keyword evidence="4 9" id="KW-0547">Nucleotide-binding</keyword>
<dbReference type="PANTHER" id="PTHR45998:SF2">
    <property type="entry name" value="SERINE_THREONINE-PROTEIN KINASE 16"/>
    <property type="match status" value="1"/>
</dbReference>
<sequence>MSLWFIVNDTFHVLFSSCIPTPSLTIHRRNFKVIKLLGEGGFSFVYLVQDAATGQVYALKKIRCAGDSEALVAAAMREAEMYKRFKHPNVIEVYDTNVTNDPDGAKVVYIFLPYFERGNLQDAINQNFINNIHFSEREMLRFFKGICTAVNVLHTYRLPDSASQADEPQTGFGDQMDNVNELDRDEEQDVLLNDISTSVGQQEEYRATRGGELEPYAHRDIKPGNVMISDDGKTPVLMDFGSVQPARIEIKTRQQALLQQDLAAEHCSMPYRAPELFDVKTGETLDEKVDVWSLGCTLYCMAYGQSPFESRQSEQGGSIALAVLNGAYRFPTTPPMDTIYSDVFKDLIRSMLQVKPQDRPTVSELLQRVDALL</sequence>
<dbReference type="OrthoDB" id="248923at2759"/>
<dbReference type="InterPro" id="IPR008271">
    <property type="entry name" value="Ser/Thr_kinase_AS"/>
</dbReference>
<evidence type="ECO:0000256" key="1">
    <source>
        <dbReference type="ARBA" id="ARBA00012513"/>
    </source>
</evidence>
<protein>
    <recommendedName>
        <fullName evidence="1">non-specific serine/threonine protein kinase</fullName>
        <ecNumber evidence="1">2.7.11.1</ecNumber>
    </recommendedName>
</protein>
<dbReference type="PROSITE" id="PS00108">
    <property type="entry name" value="PROTEIN_KINASE_ST"/>
    <property type="match status" value="1"/>
</dbReference>
<keyword evidence="6 9" id="KW-0067">ATP-binding</keyword>
<comment type="catalytic activity">
    <reaction evidence="7">
        <text>L-threonyl-[protein] + ATP = O-phospho-L-threonyl-[protein] + ADP + H(+)</text>
        <dbReference type="Rhea" id="RHEA:46608"/>
        <dbReference type="Rhea" id="RHEA-COMP:11060"/>
        <dbReference type="Rhea" id="RHEA-COMP:11605"/>
        <dbReference type="ChEBI" id="CHEBI:15378"/>
        <dbReference type="ChEBI" id="CHEBI:30013"/>
        <dbReference type="ChEBI" id="CHEBI:30616"/>
        <dbReference type="ChEBI" id="CHEBI:61977"/>
        <dbReference type="ChEBI" id="CHEBI:456216"/>
        <dbReference type="EC" id="2.7.11.1"/>
    </reaction>
</comment>
<dbReference type="InterPro" id="IPR052239">
    <property type="entry name" value="Ser/Thr-specific_kinases"/>
</dbReference>
<comment type="caution">
    <text evidence="12">The sequence shown here is derived from an EMBL/GenBank/DDBJ whole genome shotgun (WGS) entry which is preliminary data.</text>
</comment>
<evidence type="ECO:0000256" key="8">
    <source>
        <dbReference type="ARBA" id="ARBA00048679"/>
    </source>
</evidence>
<dbReference type="PROSITE" id="PS00107">
    <property type="entry name" value="PROTEIN_KINASE_ATP"/>
    <property type="match status" value="1"/>
</dbReference>
<dbReference type="GO" id="GO:0005524">
    <property type="term" value="F:ATP binding"/>
    <property type="evidence" value="ECO:0007669"/>
    <property type="project" value="UniProtKB-UniRule"/>
</dbReference>
<dbReference type="InterPro" id="IPR017441">
    <property type="entry name" value="Protein_kinase_ATP_BS"/>
</dbReference>
<dbReference type="CDD" id="cd13986">
    <property type="entry name" value="STKc_16"/>
    <property type="match status" value="1"/>
</dbReference>
<dbReference type="GO" id="GO:0005794">
    <property type="term" value="C:Golgi apparatus"/>
    <property type="evidence" value="ECO:0007669"/>
    <property type="project" value="TreeGrafter"/>
</dbReference>
<feature type="binding site" evidence="9">
    <location>
        <position position="60"/>
    </location>
    <ligand>
        <name>ATP</name>
        <dbReference type="ChEBI" id="CHEBI:30616"/>
    </ligand>
</feature>
<keyword evidence="5" id="KW-0418">Kinase</keyword>
<reference evidence="12 13" key="1">
    <citation type="journal article" date="2017" name="Mycologia">
        <title>Bifiguratus adelaidae, gen. et sp. nov., a new member of Mucoromycotina in endophytic and soil-dwelling habitats.</title>
        <authorList>
            <person name="Torres-Cruz T.J."/>
            <person name="Billingsley Tobias T.L."/>
            <person name="Almatruk M."/>
            <person name="Hesse C."/>
            <person name="Kuske C.R."/>
            <person name="Desiro A."/>
            <person name="Benucci G.M."/>
            <person name="Bonito G."/>
            <person name="Stajich J.E."/>
            <person name="Dunlap C."/>
            <person name="Arnold A.E."/>
            <person name="Porras-Alfaro A."/>
        </authorList>
    </citation>
    <scope>NUCLEOTIDE SEQUENCE [LARGE SCALE GENOMIC DNA]</scope>
    <source>
        <strain evidence="12 13">AZ0501</strain>
    </source>
</reference>
<dbReference type="Proteomes" id="UP000242875">
    <property type="component" value="Unassembled WGS sequence"/>
</dbReference>
<dbReference type="GO" id="GO:0032889">
    <property type="term" value="P:regulation of vacuole fusion, non-autophagic"/>
    <property type="evidence" value="ECO:0007669"/>
    <property type="project" value="TreeGrafter"/>
</dbReference>
<dbReference type="Pfam" id="PF00069">
    <property type="entry name" value="Pkinase"/>
    <property type="match status" value="2"/>
</dbReference>
<name>A0A261XZ90_9FUNG</name>
<keyword evidence="13" id="KW-1185">Reference proteome</keyword>
<keyword evidence="2 10" id="KW-0723">Serine/threonine-protein kinase</keyword>
<keyword evidence="3" id="KW-0808">Transferase</keyword>
<proteinExistence type="inferred from homology"/>
<dbReference type="PANTHER" id="PTHR45998">
    <property type="entry name" value="SERINE/THREONINE-PROTEIN KINASE 16"/>
    <property type="match status" value="1"/>
</dbReference>
<evidence type="ECO:0000256" key="2">
    <source>
        <dbReference type="ARBA" id="ARBA00022527"/>
    </source>
</evidence>
<dbReference type="GO" id="GO:0005773">
    <property type="term" value="C:vacuole"/>
    <property type="evidence" value="ECO:0007669"/>
    <property type="project" value="GOC"/>
</dbReference>
<evidence type="ECO:0000256" key="9">
    <source>
        <dbReference type="PROSITE-ProRule" id="PRU10141"/>
    </source>
</evidence>
<accession>A0A261XZ90</accession>
<feature type="domain" description="Protein kinase" evidence="11">
    <location>
        <begin position="31"/>
        <end position="373"/>
    </location>
</feature>
<dbReference type="InterPro" id="IPR011009">
    <property type="entry name" value="Kinase-like_dom_sf"/>
</dbReference>
<dbReference type="PROSITE" id="PS50011">
    <property type="entry name" value="PROTEIN_KINASE_DOM"/>
    <property type="match status" value="1"/>
</dbReference>
<evidence type="ECO:0000256" key="3">
    <source>
        <dbReference type="ARBA" id="ARBA00022679"/>
    </source>
</evidence>